<accession>A0A6J4K1H1</accession>
<dbReference type="AlphaFoldDB" id="A0A6J4K1H1"/>
<evidence type="ECO:0000313" key="2">
    <source>
        <dbReference type="EMBL" id="CAA9293276.1"/>
    </source>
</evidence>
<proteinExistence type="predicted"/>
<keyword evidence="1" id="KW-0472">Membrane</keyword>
<name>A0A6J4K1H1_9CHLR</name>
<gene>
    <name evidence="2" type="ORF">AVDCRST_MAG93-4062</name>
</gene>
<keyword evidence="1" id="KW-1133">Transmembrane helix</keyword>
<dbReference type="EMBL" id="CADCTR010001376">
    <property type="protein sequence ID" value="CAA9293276.1"/>
    <property type="molecule type" value="Genomic_DNA"/>
</dbReference>
<evidence type="ECO:0000256" key="1">
    <source>
        <dbReference type="SAM" id="Phobius"/>
    </source>
</evidence>
<organism evidence="2">
    <name type="scientific">uncultured Chloroflexia bacterium</name>
    <dbReference type="NCBI Taxonomy" id="1672391"/>
    <lineage>
        <taxon>Bacteria</taxon>
        <taxon>Bacillati</taxon>
        <taxon>Chloroflexota</taxon>
        <taxon>Chloroflexia</taxon>
        <taxon>environmental samples</taxon>
    </lineage>
</organism>
<reference evidence="2" key="1">
    <citation type="submission" date="2020-02" db="EMBL/GenBank/DDBJ databases">
        <authorList>
            <person name="Meier V. D."/>
        </authorList>
    </citation>
    <scope>NUCLEOTIDE SEQUENCE</scope>
    <source>
        <strain evidence="2">AVDCRST_MAG93</strain>
    </source>
</reference>
<feature type="transmembrane region" description="Helical" evidence="1">
    <location>
        <begin position="12"/>
        <end position="29"/>
    </location>
</feature>
<feature type="transmembrane region" description="Helical" evidence="1">
    <location>
        <begin position="35"/>
        <end position="53"/>
    </location>
</feature>
<keyword evidence="1" id="KW-0812">Transmembrane</keyword>
<sequence length="99" mass="10396">MVDDGFPSPITSRIIVATSSAVLLLIVSFGSFRGVLFVVITALILFGSHISGLEAMMSDRSIPGRPRSFIVPKLIAILPAIAATVTSPLSCPLPLRSFG</sequence>
<feature type="transmembrane region" description="Helical" evidence="1">
    <location>
        <begin position="74"/>
        <end position="95"/>
    </location>
</feature>
<protein>
    <submittedName>
        <fullName evidence="2">Uncharacterized protein</fullName>
    </submittedName>
</protein>